<dbReference type="RefSeq" id="WP_120795221.1">
    <property type="nucleotide sequence ID" value="NZ_BLKX01000003.1"/>
</dbReference>
<dbReference type="EMBL" id="BLKX01000003">
    <property type="protein sequence ID" value="GFG83166.1"/>
    <property type="molecule type" value="Genomic_DNA"/>
</dbReference>
<gene>
    <name evidence="1" type="ORF">MPRG_64420</name>
</gene>
<evidence type="ECO:0008006" key="3">
    <source>
        <dbReference type="Google" id="ProtNLM"/>
    </source>
</evidence>
<evidence type="ECO:0000313" key="2">
    <source>
        <dbReference type="Proteomes" id="UP000465240"/>
    </source>
</evidence>
<reference evidence="1 2" key="1">
    <citation type="journal article" date="2019" name="Emerg. Microbes Infect.">
        <title>Comprehensive subspecies identification of 175 nontuberculous mycobacteria species based on 7547 genomic profiles.</title>
        <authorList>
            <person name="Matsumoto Y."/>
            <person name="Kinjo T."/>
            <person name="Motooka D."/>
            <person name="Nabeya D."/>
            <person name="Jung N."/>
            <person name="Uechi K."/>
            <person name="Horii T."/>
            <person name="Iida T."/>
            <person name="Fujita J."/>
            <person name="Nakamura S."/>
        </authorList>
    </citation>
    <scope>NUCLEOTIDE SEQUENCE [LARGE SCALE GENOMIC DNA]</scope>
    <source>
        <strain evidence="1 2">JCM 18565</strain>
    </source>
</reference>
<evidence type="ECO:0000313" key="1">
    <source>
        <dbReference type="EMBL" id="GFG83166.1"/>
    </source>
</evidence>
<dbReference type="Gene3D" id="1.10.10.10">
    <property type="entry name" value="Winged helix-like DNA-binding domain superfamily/Winged helix DNA-binding domain"/>
    <property type="match status" value="1"/>
</dbReference>
<keyword evidence="2" id="KW-1185">Reference proteome</keyword>
<protein>
    <recommendedName>
        <fullName evidence="3">Fur family transcriptional regulator</fullName>
    </recommendedName>
</protein>
<sequence>MGESPLRAAVLGVLGECDRAMTAAELLTRLRGDFPLLSREAVYGELRRLETAKQVRAVRFRGRRLIYWALPHSSVRGDF</sequence>
<dbReference type="SUPFAM" id="SSF46785">
    <property type="entry name" value="Winged helix' DNA-binding domain"/>
    <property type="match status" value="1"/>
</dbReference>
<dbReference type="InterPro" id="IPR036390">
    <property type="entry name" value="WH_DNA-bd_sf"/>
</dbReference>
<dbReference type="InterPro" id="IPR036388">
    <property type="entry name" value="WH-like_DNA-bd_sf"/>
</dbReference>
<comment type="caution">
    <text evidence="1">The sequence shown here is derived from an EMBL/GenBank/DDBJ whole genome shotgun (WGS) entry which is preliminary data.</text>
</comment>
<accession>A0ABQ1CFB1</accession>
<organism evidence="1 2">
    <name type="scientific">Mycobacterium paragordonae</name>
    <dbReference type="NCBI Taxonomy" id="1389713"/>
    <lineage>
        <taxon>Bacteria</taxon>
        <taxon>Bacillati</taxon>
        <taxon>Actinomycetota</taxon>
        <taxon>Actinomycetes</taxon>
        <taxon>Mycobacteriales</taxon>
        <taxon>Mycobacteriaceae</taxon>
        <taxon>Mycobacterium</taxon>
    </lineage>
</organism>
<dbReference type="Proteomes" id="UP000465240">
    <property type="component" value="Unassembled WGS sequence"/>
</dbReference>
<proteinExistence type="predicted"/>
<name>A0ABQ1CFB1_9MYCO</name>